<dbReference type="SUPFAM" id="SSF51161">
    <property type="entry name" value="Trimeric LpxA-like enzymes"/>
    <property type="match status" value="1"/>
</dbReference>
<keyword evidence="1" id="KW-0012">Acyltransferase</keyword>
<keyword evidence="1" id="KW-0808">Transferase</keyword>
<dbReference type="PANTHER" id="PTHR23416:SF78">
    <property type="entry name" value="LIPOPOLYSACCHARIDE BIOSYNTHESIS O-ACETYL TRANSFERASE WBBJ-RELATED"/>
    <property type="match status" value="1"/>
</dbReference>
<proteinExistence type="predicted"/>
<evidence type="ECO:0000313" key="1">
    <source>
        <dbReference type="EMBL" id="VYU04991.1"/>
    </source>
</evidence>
<dbReference type="AlphaFoldDB" id="A0A6N3BSJ5"/>
<dbReference type="Pfam" id="PF00132">
    <property type="entry name" value="Hexapep"/>
    <property type="match status" value="1"/>
</dbReference>
<reference evidence="1" key="1">
    <citation type="submission" date="2019-11" db="EMBL/GenBank/DDBJ databases">
        <authorList>
            <person name="Feng L."/>
        </authorList>
    </citation>
    <scope>NUCLEOTIDE SEQUENCE</scope>
    <source>
        <strain evidence="1">CButyricumLFYP62</strain>
    </source>
</reference>
<dbReference type="GO" id="GO:0008870">
    <property type="term" value="F:galactoside O-acetyltransferase activity"/>
    <property type="evidence" value="ECO:0007669"/>
    <property type="project" value="UniProtKB-EC"/>
</dbReference>
<dbReference type="Gene3D" id="2.160.10.10">
    <property type="entry name" value="Hexapeptide repeat proteins"/>
    <property type="match status" value="1"/>
</dbReference>
<accession>A0A6N3BSJ5</accession>
<organism evidence="1">
    <name type="scientific">Clostridium butyricum</name>
    <dbReference type="NCBI Taxonomy" id="1492"/>
    <lineage>
        <taxon>Bacteria</taxon>
        <taxon>Bacillati</taxon>
        <taxon>Bacillota</taxon>
        <taxon>Clostridia</taxon>
        <taxon>Eubacteriales</taxon>
        <taxon>Clostridiaceae</taxon>
        <taxon>Clostridium</taxon>
    </lineage>
</organism>
<dbReference type="EC" id="2.3.1.18" evidence="1"/>
<dbReference type="CDD" id="cd04647">
    <property type="entry name" value="LbH_MAT_like"/>
    <property type="match status" value="1"/>
</dbReference>
<dbReference type="RefSeq" id="WP_421757357.1">
    <property type="nucleotide sequence ID" value="NZ_CACRTU010000013.1"/>
</dbReference>
<dbReference type="EMBL" id="CACRTU010000013">
    <property type="protein sequence ID" value="VYU04991.1"/>
    <property type="molecule type" value="Genomic_DNA"/>
</dbReference>
<dbReference type="InterPro" id="IPR001451">
    <property type="entry name" value="Hexapep"/>
</dbReference>
<gene>
    <name evidence="1" type="primary">lacA_3</name>
    <name evidence="1" type="ORF">CBLFYP62_01326</name>
</gene>
<sequence>MNIFKYIFSIPKTILINFKIFPIKTAIKLPILVGYNLKIGEIHKNSIIINSPISRFMIKINITEGSEGVNFSYLKNGYLKVSKNSKIIFNGKADFAIGTAIRVEKEGIISFGSRFNCNKNCFFACDKNIIFGNNVLLGWNVNIRDCDGHKIFKNSRMINCDKEVVIGNNVWVGANVDILKGSQIPNNCIIGYRSCITKMFYEENCVIAGYPASILQKDVNWEI</sequence>
<name>A0A6N3BSJ5_CLOBU</name>
<dbReference type="PANTHER" id="PTHR23416">
    <property type="entry name" value="SIALIC ACID SYNTHASE-RELATED"/>
    <property type="match status" value="1"/>
</dbReference>
<dbReference type="InterPro" id="IPR011004">
    <property type="entry name" value="Trimer_LpxA-like_sf"/>
</dbReference>
<dbReference type="InterPro" id="IPR051159">
    <property type="entry name" value="Hexapeptide_acetyltransf"/>
</dbReference>
<protein>
    <submittedName>
        <fullName evidence="1">Galactoside O-acetyltransferase</fullName>
        <ecNumber evidence="1">2.3.1.18</ecNumber>
    </submittedName>
</protein>